<evidence type="ECO:0000313" key="3">
    <source>
        <dbReference type="Proteomes" id="UP001595748"/>
    </source>
</evidence>
<comment type="caution">
    <text evidence="2">The sequence shown here is derived from an EMBL/GenBank/DDBJ whole genome shotgun (WGS) entry which is preliminary data.</text>
</comment>
<sequence length="154" mass="16586">MTLQTQVKVFPADLASFGGVRLRRVNVSVGGQAHQLLLHELGRTGAFLVSGEGTPSGGELMLKAEWGEPLGTVTRLHVDADSGEVLGYAVQVRVRDAGVVTVELGADATFWWNGELCCTRRAAYHLRDVQRGRRDPRSPVPTSPARGRVRANAA</sequence>
<dbReference type="Proteomes" id="UP001595748">
    <property type="component" value="Unassembled WGS sequence"/>
</dbReference>
<evidence type="ECO:0000256" key="1">
    <source>
        <dbReference type="SAM" id="MobiDB-lite"/>
    </source>
</evidence>
<evidence type="ECO:0008006" key="4">
    <source>
        <dbReference type="Google" id="ProtNLM"/>
    </source>
</evidence>
<name>A0ABV8A7K7_9DEIO</name>
<dbReference type="RefSeq" id="WP_380076283.1">
    <property type="nucleotide sequence ID" value="NZ_JBHRZF010000046.1"/>
</dbReference>
<proteinExistence type="predicted"/>
<protein>
    <recommendedName>
        <fullName evidence="4">PilZ domain-containing protein</fullName>
    </recommendedName>
</protein>
<keyword evidence="3" id="KW-1185">Reference proteome</keyword>
<organism evidence="2 3">
    <name type="scientific">Deinococcus antarcticus</name>
    <dbReference type="NCBI Taxonomy" id="1298767"/>
    <lineage>
        <taxon>Bacteria</taxon>
        <taxon>Thermotogati</taxon>
        <taxon>Deinococcota</taxon>
        <taxon>Deinococci</taxon>
        <taxon>Deinococcales</taxon>
        <taxon>Deinococcaceae</taxon>
        <taxon>Deinococcus</taxon>
    </lineage>
</organism>
<reference evidence="3" key="1">
    <citation type="journal article" date="2019" name="Int. J. Syst. Evol. Microbiol.">
        <title>The Global Catalogue of Microorganisms (GCM) 10K type strain sequencing project: providing services to taxonomists for standard genome sequencing and annotation.</title>
        <authorList>
            <consortium name="The Broad Institute Genomics Platform"/>
            <consortium name="The Broad Institute Genome Sequencing Center for Infectious Disease"/>
            <person name="Wu L."/>
            <person name="Ma J."/>
        </authorList>
    </citation>
    <scope>NUCLEOTIDE SEQUENCE [LARGE SCALE GENOMIC DNA]</scope>
    <source>
        <strain evidence="3">CCTCC AB 2013263</strain>
    </source>
</reference>
<feature type="region of interest" description="Disordered" evidence="1">
    <location>
        <begin position="130"/>
        <end position="154"/>
    </location>
</feature>
<dbReference type="EMBL" id="JBHRZF010000046">
    <property type="protein sequence ID" value="MFC3860132.1"/>
    <property type="molecule type" value="Genomic_DNA"/>
</dbReference>
<accession>A0ABV8A7K7</accession>
<gene>
    <name evidence="2" type="ORF">ACFOPQ_05060</name>
</gene>
<evidence type="ECO:0000313" key="2">
    <source>
        <dbReference type="EMBL" id="MFC3860132.1"/>
    </source>
</evidence>